<feature type="domain" description="Tim44-like" evidence="2">
    <location>
        <begin position="121"/>
        <end position="308"/>
    </location>
</feature>
<dbReference type="RefSeq" id="WP_395825115.1">
    <property type="nucleotide sequence ID" value="NZ_CP043494.1"/>
</dbReference>
<evidence type="ECO:0000256" key="1">
    <source>
        <dbReference type="SAM" id="Phobius"/>
    </source>
</evidence>
<feature type="transmembrane region" description="Helical" evidence="1">
    <location>
        <begin position="71"/>
        <end position="91"/>
    </location>
</feature>
<evidence type="ECO:0000313" key="4">
    <source>
        <dbReference type="Proteomes" id="UP001611383"/>
    </source>
</evidence>
<dbReference type="Gene3D" id="1.10.3680.10">
    <property type="entry name" value="TerB-like"/>
    <property type="match status" value="1"/>
</dbReference>
<dbReference type="SMART" id="SM00978">
    <property type="entry name" value="Tim44"/>
    <property type="match status" value="1"/>
</dbReference>
<dbReference type="SUPFAM" id="SSF158682">
    <property type="entry name" value="TerB-like"/>
    <property type="match status" value="1"/>
</dbReference>
<dbReference type="CDD" id="cd07177">
    <property type="entry name" value="terB_like"/>
    <property type="match status" value="1"/>
</dbReference>
<evidence type="ECO:0000259" key="2">
    <source>
        <dbReference type="SMART" id="SM00978"/>
    </source>
</evidence>
<reference evidence="3 4" key="1">
    <citation type="submission" date="2019-08" db="EMBL/GenBank/DDBJ databases">
        <title>Archangium and Cystobacter genomes.</title>
        <authorList>
            <person name="Chen I.-C.K."/>
            <person name="Wielgoss S."/>
        </authorList>
    </citation>
    <scope>NUCLEOTIDE SEQUENCE [LARGE SCALE GENOMIC DNA]</scope>
    <source>
        <strain evidence="3 4">Cbm 6</strain>
    </source>
</reference>
<keyword evidence="1" id="KW-0472">Membrane</keyword>
<dbReference type="InterPro" id="IPR032710">
    <property type="entry name" value="NTF2-like_dom_sf"/>
</dbReference>
<keyword evidence="1" id="KW-0812">Transmembrane</keyword>
<accession>A0ABY9WW25</accession>
<dbReference type="SUPFAM" id="SSF54427">
    <property type="entry name" value="NTF2-like"/>
    <property type="match status" value="1"/>
</dbReference>
<gene>
    <name evidence="3" type="ORF">F0U60_26890</name>
</gene>
<dbReference type="InterPro" id="IPR007379">
    <property type="entry name" value="Tim44-like_dom"/>
</dbReference>
<keyword evidence="4" id="KW-1185">Reference proteome</keyword>
<evidence type="ECO:0000313" key="3">
    <source>
        <dbReference type="EMBL" id="WNG47352.1"/>
    </source>
</evidence>
<keyword evidence="1" id="KW-1133">Transmembrane helix</keyword>
<organism evidence="3 4">
    <name type="scientific">Archangium minus</name>
    <dbReference type="NCBI Taxonomy" id="83450"/>
    <lineage>
        <taxon>Bacteria</taxon>
        <taxon>Pseudomonadati</taxon>
        <taxon>Myxococcota</taxon>
        <taxon>Myxococcia</taxon>
        <taxon>Myxococcales</taxon>
        <taxon>Cystobacterineae</taxon>
        <taxon>Archangiaceae</taxon>
        <taxon>Archangium</taxon>
    </lineage>
</organism>
<sequence length="659" mass="74357">MRTAWNRSLARWAPWLLPGLGLVLLVVPLVALARGGGGENYTAPSRDRDSGGDGGGSLPIELIYWLLRLTFHYPHIMLPLIGLGVAGWYFYQRNLHPTGATQRAIQQREAEQRTTVSAQDIQGWVNALRLKDPQFELVPLIDKTRQLFLALQDAWFRRDMSPVRPFLSDATYQRFEVQLQLMKDQGVRDAITDIQVLDVQIIGLDQSQWFDTLHMRVRAQMRDTDVAASASDAEAIAAAKRAPMEAFTEVWSFVRKPGVQTRIGEDLFQGKCPHCGAPFKGGASNQCEYCNAIVNSGNYDWTLSEITQGIEHVRHYAQVDNLREAREADPALNLEILEDRASLLFWKWIDAQSHNTTQRLHKVAAPQAIDGLDEELGELRQQGRRKVFLECAVGGVITRGFELNPDGFDRAHIEVRWSARMGIGPANERPPSLPTVPQRWVFTLLRKHGAQTNTDNGMSTNRCPQCNAPLTDSAAITCDYCGTALGSGERDWVLASADPFESWNAREQRRFDVATSRRGNVVHNPVRTPAVDETAFVQEQGPVDDVITDPQERHRLLYMMAALAASDGEVDRSERKLLELCARRWSVPWSNVEMALNTGPQLFTKLIQRRTPEAEVFLRNLVEMALVDGRIDRKERRMLEFAAGHLDLTDKLPELLRER</sequence>
<dbReference type="EMBL" id="CP043494">
    <property type="protein sequence ID" value="WNG47352.1"/>
    <property type="molecule type" value="Genomic_DNA"/>
</dbReference>
<dbReference type="InterPro" id="IPR029024">
    <property type="entry name" value="TerB-like"/>
</dbReference>
<proteinExistence type="predicted"/>
<protein>
    <recommendedName>
        <fullName evidence="2">Tim44-like domain-containing protein</fullName>
    </recommendedName>
</protein>
<dbReference type="Proteomes" id="UP001611383">
    <property type="component" value="Chromosome"/>
</dbReference>
<dbReference type="Gene3D" id="3.10.450.240">
    <property type="match status" value="1"/>
</dbReference>
<name>A0ABY9WW25_9BACT</name>
<dbReference type="Pfam" id="PF04280">
    <property type="entry name" value="Tim44"/>
    <property type="match status" value="1"/>
</dbReference>